<sequence>MGWRNDRRTVDAVLRAGCVKEAETPPDDACMIARRAADRLLPCCAQLLRDYGRCTLLHHCAAGNMVVETAALRPPSYDDLRQIVATAEFYF</sequence>
<gene>
    <name evidence="1" type="ORF">F511_44102</name>
</gene>
<protein>
    <submittedName>
        <fullName evidence="1">Uncharacterized protein</fullName>
    </submittedName>
</protein>
<dbReference type="AlphaFoldDB" id="A0A2Z7CW71"/>
<dbReference type="EMBL" id="KQ993650">
    <property type="protein sequence ID" value="KZV49086.1"/>
    <property type="molecule type" value="Genomic_DNA"/>
</dbReference>
<evidence type="ECO:0000313" key="2">
    <source>
        <dbReference type="Proteomes" id="UP000250235"/>
    </source>
</evidence>
<reference evidence="1 2" key="1">
    <citation type="journal article" date="2015" name="Proc. Natl. Acad. Sci. U.S.A.">
        <title>The resurrection genome of Boea hygrometrica: A blueprint for survival of dehydration.</title>
        <authorList>
            <person name="Xiao L."/>
            <person name="Yang G."/>
            <person name="Zhang L."/>
            <person name="Yang X."/>
            <person name="Zhao S."/>
            <person name="Ji Z."/>
            <person name="Zhou Q."/>
            <person name="Hu M."/>
            <person name="Wang Y."/>
            <person name="Chen M."/>
            <person name="Xu Y."/>
            <person name="Jin H."/>
            <person name="Xiao X."/>
            <person name="Hu G."/>
            <person name="Bao F."/>
            <person name="Hu Y."/>
            <person name="Wan P."/>
            <person name="Li L."/>
            <person name="Deng X."/>
            <person name="Kuang T."/>
            <person name="Xiang C."/>
            <person name="Zhu J.K."/>
            <person name="Oliver M.J."/>
            <person name="He Y."/>
        </authorList>
    </citation>
    <scope>NUCLEOTIDE SEQUENCE [LARGE SCALE GENOMIC DNA]</scope>
    <source>
        <strain evidence="2">cv. XS01</strain>
    </source>
</reference>
<dbReference type="Proteomes" id="UP000250235">
    <property type="component" value="Unassembled WGS sequence"/>
</dbReference>
<name>A0A2Z7CW71_9LAMI</name>
<evidence type="ECO:0000313" key="1">
    <source>
        <dbReference type="EMBL" id="KZV49086.1"/>
    </source>
</evidence>
<proteinExistence type="predicted"/>
<accession>A0A2Z7CW71</accession>
<keyword evidence="2" id="KW-1185">Reference proteome</keyword>
<organism evidence="1 2">
    <name type="scientific">Dorcoceras hygrometricum</name>
    <dbReference type="NCBI Taxonomy" id="472368"/>
    <lineage>
        <taxon>Eukaryota</taxon>
        <taxon>Viridiplantae</taxon>
        <taxon>Streptophyta</taxon>
        <taxon>Embryophyta</taxon>
        <taxon>Tracheophyta</taxon>
        <taxon>Spermatophyta</taxon>
        <taxon>Magnoliopsida</taxon>
        <taxon>eudicotyledons</taxon>
        <taxon>Gunneridae</taxon>
        <taxon>Pentapetalae</taxon>
        <taxon>asterids</taxon>
        <taxon>lamiids</taxon>
        <taxon>Lamiales</taxon>
        <taxon>Gesneriaceae</taxon>
        <taxon>Didymocarpoideae</taxon>
        <taxon>Trichosporeae</taxon>
        <taxon>Loxocarpinae</taxon>
        <taxon>Dorcoceras</taxon>
    </lineage>
</organism>